<evidence type="ECO:0000313" key="2">
    <source>
        <dbReference type="Proteomes" id="UP000030564"/>
    </source>
</evidence>
<organism evidence="1 2">
    <name type="scientific">Pseudomonas chlororaphis</name>
    <dbReference type="NCBI Taxonomy" id="587753"/>
    <lineage>
        <taxon>Bacteria</taxon>
        <taxon>Pseudomonadati</taxon>
        <taxon>Pseudomonadota</taxon>
        <taxon>Gammaproteobacteria</taxon>
        <taxon>Pseudomonadales</taxon>
        <taxon>Pseudomonadaceae</taxon>
        <taxon>Pseudomonas</taxon>
    </lineage>
</organism>
<name>A0A0A6D738_9PSED</name>
<comment type="caution">
    <text evidence="1">The sequence shown here is derived from an EMBL/GenBank/DDBJ whole genome shotgun (WGS) entry which is preliminary data.</text>
</comment>
<reference evidence="1 2" key="1">
    <citation type="submission" date="2014-10" db="EMBL/GenBank/DDBJ databases">
        <title>Draft genome sequence of Pseudomonas chlororaphis EA105.</title>
        <authorList>
            <person name="McCully L.M."/>
            <person name="Bitzer A.S."/>
            <person name="Spence C."/>
            <person name="Bais H."/>
            <person name="Silby M.W."/>
        </authorList>
    </citation>
    <scope>NUCLEOTIDE SEQUENCE [LARGE SCALE GENOMIC DNA]</scope>
    <source>
        <strain evidence="1 2">EA105</strain>
    </source>
</reference>
<dbReference type="OrthoDB" id="7019008at2"/>
<evidence type="ECO:0008006" key="3">
    <source>
        <dbReference type="Google" id="ProtNLM"/>
    </source>
</evidence>
<accession>A0A0A6D738</accession>
<dbReference type="AlphaFoldDB" id="A0A0A6D738"/>
<protein>
    <recommendedName>
        <fullName evidence="3">DUF2188 domain-containing protein</fullName>
    </recommendedName>
</protein>
<sequence length="61" mass="6599">MAAVKIINGYVIDKKDGKWTLTTTNGEHIAGPFDSEQMATDVASVFTDTPASAKRRGKDQD</sequence>
<proteinExistence type="predicted"/>
<gene>
    <name evidence="1" type="ORF">NZ35_24855</name>
</gene>
<dbReference type="PATRIC" id="fig|587753.9.peg.4178"/>
<dbReference type="EMBL" id="JSFK01000033">
    <property type="protein sequence ID" value="KHA70557.1"/>
    <property type="molecule type" value="Genomic_DNA"/>
</dbReference>
<evidence type="ECO:0000313" key="1">
    <source>
        <dbReference type="EMBL" id="KHA70557.1"/>
    </source>
</evidence>
<dbReference type="Proteomes" id="UP000030564">
    <property type="component" value="Unassembled WGS sequence"/>
</dbReference>